<sequence>MALGPRGRTLGNATRGFSPVAQKAARLPEERAALSHRQAPRKQASSSDHRGPRALRLKALVTRQLSGAQPASYLSASVSDRETANTVSQPWMERAFQKSESGQGSGQFQGRPSEVWSQWQSQHHGQQSGEQQPHQQPGQTEVFQDMLPMPGDPTQGTGNYNIEDFADLGMFPPFSE</sequence>
<evidence type="ECO:0000313" key="3">
    <source>
        <dbReference type="Proteomes" id="UP001159641"/>
    </source>
</evidence>
<keyword evidence="3" id="KW-1185">Reference proteome</keyword>
<evidence type="ECO:0000256" key="1">
    <source>
        <dbReference type="SAM" id="MobiDB-lite"/>
    </source>
</evidence>
<feature type="compositionally biased region" description="Low complexity" evidence="1">
    <location>
        <begin position="98"/>
        <end position="139"/>
    </location>
</feature>
<name>A0AB34GIQ0_ESCRO</name>
<feature type="compositionally biased region" description="Polar residues" evidence="1">
    <location>
        <begin position="63"/>
        <end position="89"/>
    </location>
</feature>
<evidence type="ECO:0000313" key="2">
    <source>
        <dbReference type="EMBL" id="KAJ8778264.1"/>
    </source>
</evidence>
<protein>
    <recommendedName>
        <fullName evidence="4">Aryl hydrocarbon receptor nuclear translocator</fullName>
    </recommendedName>
</protein>
<dbReference type="EMBL" id="JAIQCJ010002247">
    <property type="protein sequence ID" value="KAJ8778264.1"/>
    <property type="molecule type" value="Genomic_DNA"/>
</dbReference>
<reference evidence="2 3" key="1">
    <citation type="submission" date="2022-11" db="EMBL/GenBank/DDBJ databases">
        <title>Whole genome sequence of Eschrichtius robustus ER-17-0199.</title>
        <authorList>
            <person name="Bruniche-Olsen A."/>
            <person name="Black A.N."/>
            <person name="Fields C.J."/>
            <person name="Walden K."/>
            <person name="Dewoody J.A."/>
        </authorList>
    </citation>
    <scope>NUCLEOTIDE SEQUENCE [LARGE SCALE GENOMIC DNA]</scope>
    <source>
        <strain evidence="2">ER-17-0199</strain>
        <tissue evidence="2">Blubber</tissue>
    </source>
</reference>
<dbReference type="AlphaFoldDB" id="A0AB34GIQ0"/>
<proteinExistence type="predicted"/>
<evidence type="ECO:0008006" key="4">
    <source>
        <dbReference type="Google" id="ProtNLM"/>
    </source>
</evidence>
<dbReference type="Proteomes" id="UP001159641">
    <property type="component" value="Unassembled WGS sequence"/>
</dbReference>
<organism evidence="2 3">
    <name type="scientific">Eschrichtius robustus</name>
    <name type="common">California gray whale</name>
    <name type="synonym">Eschrichtius gibbosus</name>
    <dbReference type="NCBI Taxonomy" id="9764"/>
    <lineage>
        <taxon>Eukaryota</taxon>
        <taxon>Metazoa</taxon>
        <taxon>Chordata</taxon>
        <taxon>Craniata</taxon>
        <taxon>Vertebrata</taxon>
        <taxon>Euteleostomi</taxon>
        <taxon>Mammalia</taxon>
        <taxon>Eutheria</taxon>
        <taxon>Laurasiatheria</taxon>
        <taxon>Artiodactyla</taxon>
        <taxon>Whippomorpha</taxon>
        <taxon>Cetacea</taxon>
        <taxon>Mysticeti</taxon>
        <taxon>Eschrichtiidae</taxon>
        <taxon>Eschrichtius</taxon>
    </lineage>
</organism>
<gene>
    <name evidence="2" type="ORF">J1605_013763</name>
</gene>
<accession>A0AB34GIQ0</accession>
<feature type="region of interest" description="Disordered" evidence="1">
    <location>
        <begin position="1"/>
        <end position="176"/>
    </location>
</feature>
<comment type="caution">
    <text evidence="2">The sequence shown here is derived from an EMBL/GenBank/DDBJ whole genome shotgun (WGS) entry which is preliminary data.</text>
</comment>